<dbReference type="HOGENOM" id="CLU_054590_7_3_11"/>
<dbReference type="PANTHER" id="PTHR46623">
    <property type="entry name" value="CARBOXYMETHYLENEBUTENOLIDASE-RELATED"/>
    <property type="match status" value="1"/>
</dbReference>
<keyword evidence="3" id="KW-1185">Reference proteome</keyword>
<dbReference type="SUPFAM" id="SSF53474">
    <property type="entry name" value="alpha/beta-Hydrolases"/>
    <property type="match status" value="1"/>
</dbReference>
<dbReference type="PANTHER" id="PTHR46623:SF10">
    <property type="entry name" value="CARBOXYMETHYLENEBUTENOLIDASE HOMOLOG"/>
    <property type="match status" value="1"/>
</dbReference>
<feature type="domain" description="Dienelactone hydrolase" evidence="1">
    <location>
        <begin position="24"/>
        <end position="248"/>
    </location>
</feature>
<dbReference type="InterPro" id="IPR029058">
    <property type="entry name" value="AB_hydrolase_fold"/>
</dbReference>
<accession>W5WIG3</accession>
<dbReference type="EMBL" id="CP007155">
    <property type="protein sequence ID" value="AHH97959.1"/>
    <property type="molecule type" value="Genomic_DNA"/>
</dbReference>
<evidence type="ECO:0000313" key="2">
    <source>
        <dbReference type="EMBL" id="AHH97959.1"/>
    </source>
</evidence>
<reference evidence="2 3" key="1">
    <citation type="journal article" date="2014" name="BMC Genomics">
        <title>Complete genome sequence of producer of the glycopeptide antibiotic Aculeximycin Kutzneria albida DSM 43870T, a representative of minor genus of Pseudonocardiaceae.</title>
        <authorList>
            <person name="Rebets Y."/>
            <person name="Tokovenko B."/>
            <person name="Lushchyk I."/>
            <person name="Ruckert C."/>
            <person name="Zaburannyi N."/>
            <person name="Bechthold A."/>
            <person name="Kalinowski J."/>
            <person name="Luzhetskyy A."/>
        </authorList>
    </citation>
    <scope>NUCLEOTIDE SEQUENCE [LARGE SCALE GENOMIC DNA]</scope>
    <source>
        <strain evidence="2">DSM 43870</strain>
    </source>
</reference>
<dbReference type="STRING" id="1449976.KALB_4597"/>
<dbReference type="Proteomes" id="UP000019225">
    <property type="component" value="Chromosome"/>
</dbReference>
<name>W5WIG3_9PSEU</name>
<evidence type="ECO:0000313" key="3">
    <source>
        <dbReference type="Proteomes" id="UP000019225"/>
    </source>
</evidence>
<dbReference type="Pfam" id="PF01738">
    <property type="entry name" value="DLH"/>
    <property type="match status" value="1"/>
</dbReference>
<dbReference type="Gene3D" id="3.40.50.1820">
    <property type="entry name" value="alpha/beta hydrolase"/>
    <property type="match status" value="1"/>
</dbReference>
<protein>
    <recommendedName>
        <fullName evidence="1">Dienelactone hydrolase domain-containing protein</fullName>
    </recommendedName>
</protein>
<evidence type="ECO:0000259" key="1">
    <source>
        <dbReference type="Pfam" id="PF01738"/>
    </source>
</evidence>
<organism evidence="2 3">
    <name type="scientific">Kutzneria albida DSM 43870</name>
    <dbReference type="NCBI Taxonomy" id="1449976"/>
    <lineage>
        <taxon>Bacteria</taxon>
        <taxon>Bacillati</taxon>
        <taxon>Actinomycetota</taxon>
        <taxon>Actinomycetes</taxon>
        <taxon>Pseudonocardiales</taxon>
        <taxon>Pseudonocardiaceae</taxon>
        <taxon>Kutzneria</taxon>
    </lineage>
</organism>
<dbReference type="InterPro" id="IPR051049">
    <property type="entry name" value="Dienelactone_hydrolase-like"/>
</dbReference>
<dbReference type="GO" id="GO:0016787">
    <property type="term" value="F:hydrolase activity"/>
    <property type="evidence" value="ECO:0007669"/>
    <property type="project" value="InterPro"/>
</dbReference>
<gene>
    <name evidence="2" type="ORF">KALB_4597</name>
</gene>
<dbReference type="PATRIC" id="fig|1449976.3.peg.4628"/>
<dbReference type="eggNOG" id="COG0412">
    <property type="taxonomic scope" value="Bacteria"/>
</dbReference>
<dbReference type="KEGG" id="kal:KALB_4597"/>
<dbReference type="InterPro" id="IPR002925">
    <property type="entry name" value="Dienelactn_hydro"/>
</dbReference>
<proteinExistence type="predicted"/>
<sequence>MIDNVCTMPSTQVTINTEDGACAATLHTPSSSGSWPAVILYPDAGGVRETFSAMADRLAGLGYAVLLPNVYYRTEYAPFDLATAFGDPDERKRLGELMATLTTERVVRDTAAFLDFLADRPEVAGTKVGTTGYCMGGRMSLTAAGHHPERIAAAASFHGGHLAAAEDPDSPHLLADRIRAALHVAAAENDSSFPAEQFERLEQALVSAGVRHTIATYPAAHGFAVADNPTYDVDAAERHWTALTELYGANLHS</sequence>
<dbReference type="AlphaFoldDB" id="W5WIG3"/>